<evidence type="ECO:0000256" key="2">
    <source>
        <dbReference type="SAM" id="Phobius"/>
    </source>
</evidence>
<evidence type="ECO:0000256" key="1">
    <source>
        <dbReference type="SAM" id="MobiDB-lite"/>
    </source>
</evidence>
<evidence type="ECO:0000313" key="4">
    <source>
        <dbReference type="Proteomes" id="UP000663828"/>
    </source>
</evidence>
<proteinExistence type="predicted"/>
<dbReference type="Proteomes" id="UP000663828">
    <property type="component" value="Unassembled WGS sequence"/>
</dbReference>
<protein>
    <submittedName>
        <fullName evidence="3">Uncharacterized protein</fullName>
    </submittedName>
</protein>
<name>A0A815KJ63_ADIRI</name>
<dbReference type="AlphaFoldDB" id="A0A815KJ63"/>
<keyword evidence="2" id="KW-0812">Transmembrane</keyword>
<evidence type="ECO:0000313" key="3">
    <source>
        <dbReference type="EMBL" id="CAF1396356.1"/>
    </source>
</evidence>
<feature type="region of interest" description="Disordered" evidence="1">
    <location>
        <begin position="182"/>
        <end position="203"/>
    </location>
</feature>
<reference evidence="3" key="1">
    <citation type="submission" date="2021-02" db="EMBL/GenBank/DDBJ databases">
        <authorList>
            <person name="Nowell W R."/>
        </authorList>
    </citation>
    <scope>NUCLEOTIDE SEQUENCE</scope>
</reference>
<keyword evidence="2" id="KW-1133">Transmembrane helix</keyword>
<comment type="caution">
    <text evidence="3">The sequence shown here is derived from an EMBL/GenBank/DDBJ whole genome shotgun (WGS) entry which is preliminary data.</text>
</comment>
<dbReference type="EMBL" id="CAJNOR010003271">
    <property type="protein sequence ID" value="CAF1396356.1"/>
    <property type="molecule type" value="Genomic_DNA"/>
</dbReference>
<accession>A0A815KJ63</accession>
<keyword evidence="4" id="KW-1185">Reference proteome</keyword>
<keyword evidence="2" id="KW-0472">Membrane</keyword>
<organism evidence="3 4">
    <name type="scientific">Adineta ricciae</name>
    <name type="common">Rotifer</name>
    <dbReference type="NCBI Taxonomy" id="249248"/>
    <lineage>
        <taxon>Eukaryota</taxon>
        <taxon>Metazoa</taxon>
        <taxon>Spiralia</taxon>
        <taxon>Gnathifera</taxon>
        <taxon>Rotifera</taxon>
        <taxon>Eurotatoria</taxon>
        <taxon>Bdelloidea</taxon>
        <taxon>Adinetida</taxon>
        <taxon>Adinetidae</taxon>
        <taxon>Adineta</taxon>
    </lineage>
</organism>
<sequence>MSNVTDSSSMMNETLLTSTKQSNDGQNKILIIVLSVVLPTVLSLALLSLFIVCYRRRLAKLWLKRHDNSSRLESFDSTVTSNYNRPSHFEKKQRISHQQFLRPRTETIVYNQVNSPSIPTMKSPSELLPKGQTNAAFDEYVIENEEQSTKVNQKPLPQSPVPTITSEFVQAIATHRLCLQSEANKSPNPSPPTVLLFSQRTQF</sequence>
<gene>
    <name evidence="3" type="ORF">XAT740_LOCUS33890</name>
</gene>
<feature type="transmembrane region" description="Helical" evidence="2">
    <location>
        <begin position="29"/>
        <end position="54"/>
    </location>
</feature>